<dbReference type="InterPro" id="IPR035644">
    <property type="entry name" value="MraZ_C"/>
</dbReference>
<dbReference type="GO" id="GO:0000976">
    <property type="term" value="F:transcription cis-regulatory region binding"/>
    <property type="evidence" value="ECO:0007669"/>
    <property type="project" value="TreeGrafter"/>
</dbReference>
<feature type="domain" description="SpoVT-AbrB" evidence="7">
    <location>
        <begin position="11"/>
        <end position="54"/>
    </location>
</feature>
<dbReference type="CDD" id="cd16321">
    <property type="entry name" value="MraZ_C"/>
    <property type="match status" value="1"/>
</dbReference>
<dbReference type="GO" id="GO:0003700">
    <property type="term" value="F:DNA-binding transcription factor activity"/>
    <property type="evidence" value="ECO:0007669"/>
    <property type="project" value="InterPro"/>
</dbReference>
<proteinExistence type="inferred from homology"/>
<dbReference type="Pfam" id="PF02381">
    <property type="entry name" value="MraZ"/>
    <property type="match status" value="2"/>
</dbReference>
<comment type="caution">
    <text evidence="8">The sequence shown here is derived from an EMBL/GenBank/DDBJ whole genome shotgun (WGS) entry which is preliminary data.</text>
</comment>
<dbReference type="Gene3D" id="3.40.1550.20">
    <property type="entry name" value="Transcriptional regulator MraZ domain"/>
    <property type="match status" value="1"/>
</dbReference>
<gene>
    <name evidence="8" type="ORF">CARN1_2529</name>
</gene>
<dbReference type="GO" id="GO:2000143">
    <property type="term" value="P:negative regulation of DNA-templated transcription initiation"/>
    <property type="evidence" value="ECO:0007669"/>
    <property type="project" value="TreeGrafter"/>
</dbReference>
<evidence type="ECO:0000256" key="5">
    <source>
        <dbReference type="ARBA" id="ARBA00023125"/>
    </source>
</evidence>
<protein>
    <recommendedName>
        <fullName evidence="1">Transcriptional regulator MraZ</fullName>
    </recommendedName>
</protein>
<accession>E6PGS8</accession>
<keyword evidence="3" id="KW-0677">Repeat</keyword>
<dbReference type="InterPro" id="IPR037914">
    <property type="entry name" value="SpoVT-AbrB_sf"/>
</dbReference>
<feature type="domain" description="SpoVT-AbrB" evidence="7">
    <location>
        <begin position="83"/>
        <end position="126"/>
    </location>
</feature>
<organism evidence="8">
    <name type="scientific">mine drainage metagenome</name>
    <dbReference type="NCBI Taxonomy" id="410659"/>
    <lineage>
        <taxon>unclassified sequences</taxon>
        <taxon>metagenomes</taxon>
        <taxon>ecological metagenomes</taxon>
    </lineage>
</organism>
<dbReference type="InterPro" id="IPR007159">
    <property type="entry name" value="SpoVT-AbrB_dom"/>
</dbReference>
<dbReference type="EMBL" id="CABL01000014">
    <property type="protein sequence ID" value="CBH75666.1"/>
    <property type="molecule type" value="Genomic_DNA"/>
</dbReference>
<name>E6PGS8_9ZZZZ</name>
<dbReference type="PANTHER" id="PTHR34701:SF1">
    <property type="entry name" value="TRANSCRIPTIONAL REGULATOR MRAZ"/>
    <property type="match status" value="1"/>
</dbReference>
<keyword evidence="6" id="KW-0804">Transcription</keyword>
<dbReference type="InterPro" id="IPR003444">
    <property type="entry name" value="MraZ"/>
</dbReference>
<keyword evidence="5" id="KW-0238">DNA-binding</keyword>
<evidence type="ECO:0000256" key="4">
    <source>
        <dbReference type="ARBA" id="ARBA00023015"/>
    </source>
</evidence>
<evidence type="ECO:0000259" key="7">
    <source>
        <dbReference type="PROSITE" id="PS51740"/>
    </source>
</evidence>
<dbReference type="InterPro" id="IPR020603">
    <property type="entry name" value="MraZ_dom"/>
</dbReference>
<evidence type="ECO:0000256" key="1">
    <source>
        <dbReference type="ARBA" id="ARBA00013860"/>
    </source>
</evidence>
<evidence type="ECO:0000256" key="2">
    <source>
        <dbReference type="ARBA" id="ARBA00022490"/>
    </source>
</evidence>
<dbReference type="PANTHER" id="PTHR34701">
    <property type="entry name" value="TRANSCRIPTIONAL REGULATOR MRAZ"/>
    <property type="match status" value="1"/>
</dbReference>
<dbReference type="InterPro" id="IPR035642">
    <property type="entry name" value="MraZ_N"/>
</dbReference>
<sequence>MQGEFPRFTGSAEHALDEKGRLVVPSRFRERLGAGFVITIAQPEPCLALYPAPTWGAFCARLEAAPLKDERFRRLVRHLFANTEEVACDAQGRLLIPSALRAYAGILREATSVGTLTRVEIWAKERFAAHAAPEGEVADFMAELGLY</sequence>
<keyword evidence="2" id="KW-0963">Cytoplasm</keyword>
<keyword evidence="4" id="KW-0805">Transcription regulation</keyword>
<evidence type="ECO:0000256" key="6">
    <source>
        <dbReference type="ARBA" id="ARBA00023163"/>
    </source>
</evidence>
<dbReference type="SUPFAM" id="SSF89447">
    <property type="entry name" value="AbrB/MazE/MraZ-like"/>
    <property type="match status" value="1"/>
</dbReference>
<evidence type="ECO:0000256" key="3">
    <source>
        <dbReference type="ARBA" id="ARBA00022737"/>
    </source>
</evidence>
<dbReference type="PROSITE" id="PS51740">
    <property type="entry name" value="SPOVT_ABRB"/>
    <property type="match status" value="2"/>
</dbReference>
<reference evidence="8" key="1">
    <citation type="submission" date="2009-10" db="EMBL/GenBank/DDBJ databases">
        <title>Diversity of trophic interactions inside an arsenic-rich microbial ecosystem.</title>
        <authorList>
            <person name="Bertin P.N."/>
            <person name="Heinrich-Salmeron A."/>
            <person name="Pelletier E."/>
            <person name="Goulhen-Chollet F."/>
            <person name="Arsene-Ploetze F."/>
            <person name="Gallien S."/>
            <person name="Calteau A."/>
            <person name="Vallenet D."/>
            <person name="Casiot C."/>
            <person name="Chane-Woon-Ming B."/>
            <person name="Giloteaux L."/>
            <person name="Barakat M."/>
            <person name="Bonnefoy V."/>
            <person name="Bruneel O."/>
            <person name="Chandler M."/>
            <person name="Cleiss J."/>
            <person name="Duran R."/>
            <person name="Elbaz-Poulichet F."/>
            <person name="Fonknechten N."/>
            <person name="Lauga B."/>
            <person name="Mornico D."/>
            <person name="Ortet P."/>
            <person name="Schaeffer C."/>
            <person name="Siguier P."/>
            <person name="Alexander Thil Smith A."/>
            <person name="Van Dorsselaer A."/>
            <person name="Weissenbach J."/>
            <person name="Medigue C."/>
            <person name="Le Paslier D."/>
        </authorList>
    </citation>
    <scope>NUCLEOTIDE SEQUENCE</scope>
</reference>
<dbReference type="NCBIfam" id="TIGR00242">
    <property type="entry name" value="division/cell wall cluster transcriptional repressor MraZ"/>
    <property type="match status" value="1"/>
</dbReference>
<dbReference type="AlphaFoldDB" id="E6PGS8"/>
<dbReference type="CDD" id="cd16320">
    <property type="entry name" value="MraZ_N"/>
    <property type="match status" value="1"/>
</dbReference>
<dbReference type="InterPro" id="IPR038619">
    <property type="entry name" value="MraZ_sf"/>
</dbReference>
<evidence type="ECO:0000313" key="8">
    <source>
        <dbReference type="EMBL" id="CBH75666.1"/>
    </source>
</evidence>
<dbReference type="HAMAP" id="MF_01008">
    <property type="entry name" value="MraZ"/>
    <property type="match status" value="1"/>
</dbReference>